<evidence type="ECO:0000256" key="4">
    <source>
        <dbReference type="ARBA" id="ARBA00022801"/>
    </source>
</evidence>
<organism evidence="9 10">
    <name type="scientific">Paucibacter sediminis</name>
    <dbReference type="NCBI Taxonomy" id="3019553"/>
    <lineage>
        <taxon>Bacteria</taxon>
        <taxon>Pseudomonadati</taxon>
        <taxon>Pseudomonadota</taxon>
        <taxon>Betaproteobacteria</taxon>
        <taxon>Burkholderiales</taxon>
        <taxon>Sphaerotilaceae</taxon>
        <taxon>Roseateles</taxon>
    </lineage>
</organism>
<keyword evidence="10" id="KW-1185">Reference proteome</keyword>
<comment type="catalytic activity">
    <reaction evidence="1">
        <text>Hydrolyzes the link between N-acetylmuramoyl residues and L-amino acid residues in certain cell-wall glycopeptides.</text>
        <dbReference type="EC" id="3.5.1.28"/>
    </reaction>
</comment>
<dbReference type="PANTHER" id="PTHR30417:SF1">
    <property type="entry name" value="N-ACETYLMURAMOYL-L-ALANINE AMIDASE AMID"/>
    <property type="match status" value="1"/>
</dbReference>
<feature type="chain" id="PRO_5041655150" description="N-acetylmuramoyl-L-alanine amidase" evidence="7">
    <location>
        <begin position="20"/>
        <end position="284"/>
    </location>
</feature>
<dbReference type="EC" id="3.5.1.28" evidence="3"/>
<dbReference type="SUPFAM" id="SSF55846">
    <property type="entry name" value="N-acetylmuramoyl-L-alanine amidase-like"/>
    <property type="match status" value="1"/>
</dbReference>
<protein>
    <recommendedName>
        <fullName evidence="3">N-acetylmuramoyl-L-alanine amidase</fullName>
        <ecNumber evidence="3">3.5.1.28</ecNumber>
    </recommendedName>
</protein>
<evidence type="ECO:0000256" key="2">
    <source>
        <dbReference type="ARBA" id="ARBA00007553"/>
    </source>
</evidence>
<dbReference type="GO" id="GO:0009254">
    <property type="term" value="P:peptidoglycan turnover"/>
    <property type="evidence" value="ECO:0007669"/>
    <property type="project" value="TreeGrafter"/>
</dbReference>
<evidence type="ECO:0000313" key="10">
    <source>
        <dbReference type="Proteomes" id="UP001177769"/>
    </source>
</evidence>
<dbReference type="Gene3D" id="3.40.80.10">
    <property type="entry name" value="Peptidoglycan recognition protein-like"/>
    <property type="match status" value="1"/>
</dbReference>
<dbReference type="CDD" id="cd06583">
    <property type="entry name" value="PGRP"/>
    <property type="match status" value="1"/>
</dbReference>
<dbReference type="RefSeq" id="WP_285234763.1">
    <property type="nucleotide sequence ID" value="NZ_CP116346.1"/>
</dbReference>
<name>A0AA95SMT5_9BURK</name>
<evidence type="ECO:0000256" key="3">
    <source>
        <dbReference type="ARBA" id="ARBA00011901"/>
    </source>
</evidence>
<dbReference type="AlphaFoldDB" id="A0AA95SMT5"/>
<reference evidence="9" key="1">
    <citation type="submission" date="2023-01" db="EMBL/GenBank/DDBJ databases">
        <title>Whole genome sequence of Paucibacter sp. S2-9 isolated from pond sediment.</title>
        <authorList>
            <person name="Jung J.Y."/>
        </authorList>
    </citation>
    <scope>NUCLEOTIDE SEQUENCE</scope>
    <source>
        <strain evidence="9">S2-9</strain>
    </source>
</reference>
<dbReference type="InterPro" id="IPR036365">
    <property type="entry name" value="PGBD-like_sf"/>
</dbReference>
<keyword evidence="4" id="KW-0378">Hydrolase</keyword>
<comment type="similarity">
    <text evidence="2">Belongs to the N-acetylmuramoyl-L-alanine amidase 2 family.</text>
</comment>
<keyword evidence="7" id="KW-0732">Signal</keyword>
<dbReference type="InterPro" id="IPR002477">
    <property type="entry name" value="Peptidoglycan-bd-like"/>
</dbReference>
<dbReference type="GO" id="GO:0009253">
    <property type="term" value="P:peptidoglycan catabolic process"/>
    <property type="evidence" value="ECO:0007669"/>
    <property type="project" value="InterPro"/>
</dbReference>
<evidence type="ECO:0000256" key="6">
    <source>
        <dbReference type="SAM" id="MobiDB-lite"/>
    </source>
</evidence>
<evidence type="ECO:0000256" key="1">
    <source>
        <dbReference type="ARBA" id="ARBA00001561"/>
    </source>
</evidence>
<dbReference type="InterPro" id="IPR036505">
    <property type="entry name" value="Amidase/PGRP_sf"/>
</dbReference>
<dbReference type="InterPro" id="IPR036366">
    <property type="entry name" value="PGBDSf"/>
</dbReference>
<evidence type="ECO:0000256" key="5">
    <source>
        <dbReference type="ARBA" id="ARBA00023316"/>
    </source>
</evidence>
<dbReference type="GO" id="GO:0071555">
    <property type="term" value="P:cell wall organization"/>
    <property type="evidence" value="ECO:0007669"/>
    <property type="project" value="UniProtKB-KW"/>
</dbReference>
<evidence type="ECO:0000313" key="9">
    <source>
        <dbReference type="EMBL" id="WIT13643.1"/>
    </source>
</evidence>
<proteinExistence type="inferred from homology"/>
<dbReference type="InterPro" id="IPR002502">
    <property type="entry name" value="Amidase_domain"/>
</dbReference>
<dbReference type="GO" id="GO:0019867">
    <property type="term" value="C:outer membrane"/>
    <property type="evidence" value="ECO:0007669"/>
    <property type="project" value="TreeGrafter"/>
</dbReference>
<dbReference type="Pfam" id="PF01510">
    <property type="entry name" value="Amidase_2"/>
    <property type="match status" value="1"/>
</dbReference>
<evidence type="ECO:0000259" key="8">
    <source>
        <dbReference type="SMART" id="SM00644"/>
    </source>
</evidence>
<evidence type="ECO:0000256" key="7">
    <source>
        <dbReference type="SAM" id="SignalP"/>
    </source>
</evidence>
<dbReference type="FunFam" id="3.40.80.10:FF:000003">
    <property type="entry name" value="N-acetylmuramoyl-L-alanine amidase"/>
    <property type="match status" value="1"/>
</dbReference>
<feature type="domain" description="N-acetylmuramoyl-L-alanine amidase" evidence="8">
    <location>
        <begin position="25"/>
        <end position="167"/>
    </location>
</feature>
<dbReference type="EMBL" id="CP116346">
    <property type="protein sequence ID" value="WIT13643.1"/>
    <property type="molecule type" value="Genomic_DNA"/>
</dbReference>
<dbReference type="InterPro" id="IPR051206">
    <property type="entry name" value="NAMLAA_amidase_2"/>
</dbReference>
<gene>
    <name evidence="9" type="ORF">PFX98_08505</name>
</gene>
<keyword evidence="5" id="KW-0961">Cell wall biogenesis/degradation</keyword>
<dbReference type="GO" id="GO:0008745">
    <property type="term" value="F:N-acetylmuramoyl-L-alanine amidase activity"/>
    <property type="evidence" value="ECO:0007669"/>
    <property type="project" value="UniProtKB-EC"/>
</dbReference>
<accession>A0AA95SMT5</accession>
<dbReference type="Pfam" id="PF01471">
    <property type="entry name" value="PG_binding_1"/>
    <property type="match status" value="1"/>
</dbReference>
<dbReference type="PROSITE" id="PS51257">
    <property type="entry name" value="PROKAR_LIPOPROTEIN"/>
    <property type="match status" value="1"/>
</dbReference>
<dbReference type="Gene3D" id="1.10.101.10">
    <property type="entry name" value="PGBD-like superfamily/PGBD"/>
    <property type="match status" value="1"/>
</dbReference>
<sequence>MNLRLTTCALTALLLSACASGPRIDTSYRSENQDSRVLFLVLHYTVGNFESALKTLTTGGKVSSHYLVRDDPVVTYRLVEESQRAWHAGPSYWRGHANLNPSSIGIEIVNPGRQVAADGTVSYVPFSQKQIDAVLALSKDIVLRHQIRPERILGHSDIQPQTKQDPGPMFPWKQFADAGLIAWPDAELVAARLPGYQAALPDVAWFQDQLARHGFGVPRHGELDAMTRNVIAAFQMKYRPAKYDGEPDAETAALLEVVNLPEGMKLSSTDPRGPAAQKPYTSRW</sequence>
<feature type="region of interest" description="Disordered" evidence="6">
    <location>
        <begin position="265"/>
        <end position="284"/>
    </location>
</feature>
<dbReference type="KEGG" id="pais:PFX98_08505"/>
<dbReference type="SUPFAM" id="SSF47090">
    <property type="entry name" value="PGBD-like"/>
    <property type="match status" value="1"/>
</dbReference>
<dbReference type="PANTHER" id="PTHR30417">
    <property type="entry name" value="N-ACETYLMURAMOYL-L-ALANINE AMIDASE AMID"/>
    <property type="match status" value="1"/>
</dbReference>
<feature type="signal peptide" evidence="7">
    <location>
        <begin position="1"/>
        <end position="19"/>
    </location>
</feature>
<dbReference type="SMART" id="SM00644">
    <property type="entry name" value="Ami_2"/>
    <property type="match status" value="1"/>
</dbReference>
<dbReference type="Proteomes" id="UP001177769">
    <property type="component" value="Chromosome"/>
</dbReference>